<dbReference type="AlphaFoldDB" id="A3TX26"/>
<reference evidence="2 3" key="1">
    <citation type="journal article" date="2010" name="J. Bacteriol.">
        <title>Genome sequences of Oceanicola granulosus HTCC2516(T) and Oceanicola batsensis HTCC2597(TDelta).</title>
        <authorList>
            <person name="Thrash J.C."/>
            <person name="Cho J.C."/>
            <person name="Vergin K.L."/>
            <person name="Giovannoni S.J."/>
        </authorList>
    </citation>
    <scope>NUCLEOTIDE SEQUENCE [LARGE SCALE GENOMIC DNA]</scope>
    <source>
        <strain evidence="3">ATCC BAA-863 / DSM 15984 / KCTC 12145 / HTCC2597</strain>
    </source>
</reference>
<accession>A3TX26</accession>
<evidence type="ECO:0000256" key="1">
    <source>
        <dbReference type="SAM" id="MobiDB-lite"/>
    </source>
</evidence>
<feature type="compositionally biased region" description="Low complexity" evidence="1">
    <location>
        <begin position="543"/>
        <end position="560"/>
    </location>
</feature>
<keyword evidence="3" id="KW-1185">Reference proteome</keyword>
<feature type="region of interest" description="Disordered" evidence="1">
    <location>
        <begin position="530"/>
        <end position="702"/>
    </location>
</feature>
<organism evidence="2 3">
    <name type="scientific">Pseudooceanicola batsensis (strain ATCC BAA-863 / DSM 15984 / KCTC 12145 / HTCC2597)</name>
    <name type="common">Oceanicola batsensis</name>
    <dbReference type="NCBI Taxonomy" id="252305"/>
    <lineage>
        <taxon>Bacteria</taxon>
        <taxon>Pseudomonadati</taxon>
        <taxon>Pseudomonadota</taxon>
        <taxon>Alphaproteobacteria</taxon>
        <taxon>Rhodobacterales</taxon>
        <taxon>Paracoccaceae</taxon>
        <taxon>Pseudooceanicola</taxon>
    </lineage>
</organism>
<dbReference type="eggNOG" id="ENOG502Z7MY">
    <property type="taxonomic scope" value="Bacteria"/>
</dbReference>
<feature type="compositionally biased region" description="Acidic residues" evidence="1">
    <location>
        <begin position="532"/>
        <end position="542"/>
    </location>
</feature>
<dbReference type="OrthoDB" id="7870459at2"/>
<dbReference type="STRING" id="252305.OB2597_02162"/>
<feature type="compositionally biased region" description="Pro residues" evidence="1">
    <location>
        <begin position="263"/>
        <end position="272"/>
    </location>
</feature>
<feature type="region of interest" description="Disordered" evidence="1">
    <location>
        <begin position="177"/>
        <end position="370"/>
    </location>
</feature>
<feature type="compositionally biased region" description="Low complexity" evidence="1">
    <location>
        <begin position="312"/>
        <end position="338"/>
    </location>
</feature>
<protein>
    <recommendedName>
        <fullName evidence="4">Type IV pilus biogenesis</fullName>
    </recommendedName>
</protein>
<feature type="region of interest" description="Disordered" evidence="1">
    <location>
        <begin position="455"/>
        <end position="499"/>
    </location>
</feature>
<evidence type="ECO:0000313" key="3">
    <source>
        <dbReference type="Proteomes" id="UP000004318"/>
    </source>
</evidence>
<name>A3TX26_PSEBH</name>
<dbReference type="HOGENOM" id="CLU_008842_0_0_5"/>
<proteinExistence type="predicted"/>
<comment type="caution">
    <text evidence="2">The sequence shown here is derived from an EMBL/GenBank/DDBJ whole genome shotgun (WGS) entry which is preliminary data.</text>
</comment>
<feature type="compositionally biased region" description="Pro residues" evidence="1">
    <location>
        <begin position="615"/>
        <end position="627"/>
    </location>
</feature>
<feature type="compositionally biased region" description="Acidic residues" evidence="1">
    <location>
        <begin position="186"/>
        <end position="198"/>
    </location>
</feature>
<dbReference type="Proteomes" id="UP000004318">
    <property type="component" value="Unassembled WGS sequence"/>
</dbReference>
<feature type="compositionally biased region" description="Low complexity" evidence="1">
    <location>
        <begin position="476"/>
        <end position="499"/>
    </location>
</feature>
<feature type="compositionally biased region" description="Low complexity" evidence="1">
    <location>
        <begin position="233"/>
        <end position="247"/>
    </location>
</feature>
<feature type="compositionally biased region" description="Low complexity" evidence="1">
    <location>
        <begin position="676"/>
        <end position="694"/>
    </location>
</feature>
<dbReference type="RefSeq" id="WP_009804686.1">
    <property type="nucleotide sequence ID" value="NZ_CH724131.1"/>
</dbReference>
<gene>
    <name evidence="2" type="ORF">OB2597_02162</name>
</gene>
<evidence type="ECO:0008006" key="4">
    <source>
        <dbReference type="Google" id="ProtNLM"/>
    </source>
</evidence>
<dbReference type="EMBL" id="AAMO01000004">
    <property type="protein sequence ID" value="EAQ03386.1"/>
    <property type="molecule type" value="Genomic_DNA"/>
</dbReference>
<evidence type="ECO:0000313" key="2">
    <source>
        <dbReference type="EMBL" id="EAQ03386.1"/>
    </source>
</evidence>
<sequence>MKPNFALILSMEGIALLQRSSPGWALVGEASPESPGLAGEMAKLRAAADRLAPGEATFKVVIPNDQIRYVSVPAGPADPRSRQQAIADALDGQTPYALDELATDSTVSNGTLQIAAVALETLQEADEFARGFGFEPVSFAAMPETADYAGEPFFGTAHDVPPDIDVEPDHVAIRVSGRVTVPSATEETEEPETPETDEAAPVPFVSVRANGSDGPAEAGSGSAAQADEDSPPAEEAGPAPAPKAGRSGRAGRKSGKPQLQATPPEPPAPLTPPHTDFETPAPAPQDTPRLGLAAVLSGLFRRSRAAPDDSDPASGPPRTDTAPAALAAGADMVADPAPSAGAQVEEDASAGPSPREEPTPPPAISEAPVAEDAFAEAEIVPPRRTGALTAEERKKEAERLTVFGARNGANYDTTTGSPVSVLAVVLAVLLAGSAAWAAIFMNEEMAALIGAEEPAAEPQEEPAATVEEAFVPPGPGTDAPADATAGAEPGAPETAETEATAAAPIEDMGEAQAEAGEDGEEVSPLIVTEAAEAQDETPETETAEPTAGTESGPAPATGPEAEARYAATGIWQQSPDPLDPDTLAAEDGTGSSDGSGAEDAPDRMPLVTLAALRPDVPPEAPGAPPIPGKRYDMDDRGLVVATPDGAETPSGVLVFTGDPDVVPPPRPEEAGGGDPVPGAADDAALTPAPAAVPGRDAEAEAQRAEVEIVKRPRPRPAGPAAGTELAVAGQSTADADAAEDTVALAAAEAAAEAVARASAAPRPAALVEDGPRGSVAAGLAGAGAAREDTARAEAAEIDRPEPEFVALRPLPRPGNIAELAAVARATPEPPPSVVPAVPSVASVTRQATLRNAIDLSEINLIGVYGQPADRRALVRLANGRYRKVKVGDRIDGGRVLAIGDATLRYQKNGRNMTLDMPSS</sequence>